<keyword evidence="1" id="KW-0472">Membrane</keyword>
<feature type="transmembrane region" description="Helical" evidence="1">
    <location>
        <begin position="38"/>
        <end position="62"/>
    </location>
</feature>
<feature type="transmembrane region" description="Helical" evidence="1">
    <location>
        <begin position="191"/>
        <end position="214"/>
    </location>
</feature>
<evidence type="ECO:0000256" key="1">
    <source>
        <dbReference type="SAM" id="Phobius"/>
    </source>
</evidence>
<keyword evidence="1" id="KW-0812">Transmembrane</keyword>
<dbReference type="SUPFAM" id="SSF103473">
    <property type="entry name" value="MFS general substrate transporter"/>
    <property type="match status" value="1"/>
</dbReference>
<name>A0ABZ2U6D5_9ACTN</name>
<gene>
    <name evidence="2" type="ORF">RVF87_09185</name>
</gene>
<dbReference type="EMBL" id="CP136137">
    <property type="protein sequence ID" value="WYY09207.1"/>
    <property type="molecule type" value="Genomic_DNA"/>
</dbReference>
<keyword evidence="3" id="KW-1185">Reference proteome</keyword>
<organism evidence="2 3">
    <name type="scientific">Gordonia hydrophobica</name>
    <dbReference type="NCBI Taxonomy" id="40516"/>
    <lineage>
        <taxon>Bacteria</taxon>
        <taxon>Bacillati</taxon>
        <taxon>Actinomycetota</taxon>
        <taxon>Actinomycetes</taxon>
        <taxon>Mycobacteriales</taxon>
        <taxon>Gordoniaceae</taxon>
        <taxon>Gordonia</taxon>
    </lineage>
</organism>
<proteinExistence type="predicted"/>
<dbReference type="RefSeq" id="WP_157086003.1">
    <property type="nucleotide sequence ID" value="NZ_CP136137.1"/>
</dbReference>
<evidence type="ECO:0000313" key="2">
    <source>
        <dbReference type="EMBL" id="WYY09207.1"/>
    </source>
</evidence>
<evidence type="ECO:0000313" key="3">
    <source>
        <dbReference type="Proteomes" id="UP001479933"/>
    </source>
</evidence>
<reference evidence="2 3" key="1">
    <citation type="journal article" date="2023" name="Virus Evol.">
        <title>Computational host range prediction-The good, the bad, and the ugly.</title>
        <authorList>
            <person name="Howell A.A."/>
            <person name="Versoza C.J."/>
            <person name="Pfeifer S.P."/>
        </authorList>
    </citation>
    <scope>NUCLEOTIDE SEQUENCE [LARGE SCALE GENOMIC DNA]</scope>
    <source>
        <strain evidence="2 3">1610/1b</strain>
    </source>
</reference>
<feature type="transmembrane region" description="Helical" evidence="1">
    <location>
        <begin position="164"/>
        <end position="185"/>
    </location>
</feature>
<accession>A0ABZ2U6D5</accession>
<dbReference type="Proteomes" id="UP001479933">
    <property type="component" value="Chromosome"/>
</dbReference>
<sequence>MSYHVESKSRRQDKTNEATVHVSRGMRRMSGVDTGSDWSVVLLIGWFIVGLVMAVVVSMIAQGKNRDGVGWGLLGFFFGFFALIVALIVPEIARVPRGMISVTCPRCNAKQNIMRTESSYDCWQCHLVSPAPQGPPIPVRLTPEQEARNRELFRQSRPFRYTRIGAIVGAVWAVVSNTINMMLAGDGITGFAVMSTIVGVIFLGTVGGLIGAAAGMITDKVKARPGG</sequence>
<dbReference type="InterPro" id="IPR036259">
    <property type="entry name" value="MFS_trans_sf"/>
</dbReference>
<keyword evidence="1" id="KW-1133">Transmembrane helix</keyword>
<protein>
    <submittedName>
        <fullName evidence="2">Uncharacterized protein</fullName>
    </submittedName>
</protein>
<feature type="transmembrane region" description="Helical" evidence="1">
    <location>
        <begin position="68"/>
        <end position="89"/>
    </location>
</feature>